<dbReference type="SUPFAM" id="SSF56112">
    <property type="entry name" value="Protein kinase-like (PK-like)"/>
    <property type="match status" value="1"/>
</dbReference>
<evidence type="ECO:0000256" key="1">
    <source>
        <dbReference type="ARBA" id="ARBA00006485"/>
    </source>
</evidence>
<dbReference type="InterPro" id="IPR008271">
    <property type="entry name" value="Ser/Thr_kinase_AS"/>
</dbReference>
<gene>
    <name evidence="6" type="ORF">GLP15_3757</name>
</gene>
<dbReference type="GO" id="GO:0005524">
    <property type="term" value="F:ATP binding"/>
    <property type="evidence" value="ECO:0007669"/>
    <property type="project" value="UniProtKB-UniRule"/>
</dbReference>
<feature type="domain" description="Protein kinase" evidence="5">
    <location>
        <begin position="19"/>
        <end position="444"/>
    </location>
</feature>
<dbReference type="PANTHER" id="PTHR24056">
    <property type="entry name" value="CELL DIVISION PROTEIN KINASE"/>
    <property type="match status" value="1"/>
</dbReference>
<dbReference type="SMART" id="SM00220">
    <property type="entry name" value="S_TKc"/>
    <property type="match status" value="1"/>
</dbReference>
<dbReference type="PROSITE" id="PS00108">
    <property type="entry name" value="PROTEIN_KINASE_ST"/>
    <property type="match status" value="1"/>
</dbReference>
<dbReference type="PROSITE" id="PS50011">
    <property type="entry name" value="PROTEIN_KINASE_DOM"/>
    <property type="match status" value="1"/>
</dbReference>
<dbReference type="InterPro" id="IPR011009">
    <property type="entry name" value="Kinase-like_dom_sf"/>
</dbReference>
<dbReference type="Proteomes" id="UP000008974">
    <property type="component" value="Unassembled WGS sequence"/>
</dbReference>
<dbReference type="Pfam" id="PF00069">
    <property type="entry name" value="Pkinase"/>
    <property type="match status" value="1"/>
</dbReference>
<feature type="binding site" evidence="4">
    <location>
        <position position="48"/>
    </location>
    <ligand>
        <name>ATP</name>
        <dbReference type="ChEBI" id="CHEBI:30616"/>
    </ligand>
</feature>
<dbReference type="GO" id="GO:0004674">
    <property type="term" value="F:protein serine/threonine kinase activity"/>
    <property type="evidence" value="ECO:0007669"/>
    <property type="project" value="TreeGrafter"/>
</dbReference>
<dbReference type="PROSITE" id="PS00107">
    <property type="entry name" value="PROTEIN_KINASE_ATP"/>
    <property type="match status" value="1"/>
</dbReference>
<dbReference type="Gene3D" id="1.10.510.10">
    <property type="entry name" value="Transferase(Phosphotransferase) domain 1"/>
    <property type="match status" value="1"/>
</dbReference>
<keyword evidence="2 4" id="KW-0547">Nucleotide-binding</keyword>
<protein>
    <submittedName>
        <fullName evidence="6">Kinase</fullName>
    </submittedName>
</protein>
<dbReference type="InterPro" id="IPR050108">
    <property type="entry name" value="CDK"/>
</dbReference>
<accession>E1F285</accession>
<dbReference type="GO" id="GO:0005634">
    <property type="term" value="C:nucleus"/>
    <property type="evidence" value="ECO:0007669"/>
    <property type="project" value="TreeGrafter"/>
</dbReference>
<dbReference type="Gene3D" id="3.30.200.20">
    <property type="entry name" value="Phosphorylase Kinase, domain 1"/>
    <property type="match status" value="1"/>
</dbReference>
<evidence type="ECO:0000256" key="2">
    <source>
        <dbReference type="ARBA" id="ARBA00022741"/>
    </source>
</evidence>
<comment type="similarity">
    <text evidence="1">Belongs to the protein kinase superfamily. CMGC Ser/Thr protein kinase family. CDC2/CDKX subfamily.</text>
</comment>
<keyword evidence="3 4" id="KW-0067">ATP-binding</keyword>
<evidence type="ECO:0000313" key="7">
    <source>
        <dbReference type="Proteomes" id="UP000008974"/>
    </source>
</evidence>
<evidence type="ECO:0000313" key="6">
    <source>
        <dbReference type="EMBL" id="EFO63441.1"/>
    </source>
</evidence>
<dbReference type="InterPro" id="IPR000719">
    <property type="entry name" value="Prot_kinase_dom"/>
</dbReference>
<dbReference type="CDD" id="cd00180">
    <property type="entry name" value="PKc"/>
    <property type="match status" value="1"/>
</dbReference>
<proteinExistence type="inferred from homology"/>
<dbReference type="OrthoDB" id="4062651at2759"/>
<name>E1F285_GIAIA</name>
<dbReference type="STRING" id="658858.E1F285"/>
<evidence type="ECO:0000256" key="4">
    <source>
        <dbReference type="PROSITE-ProRule" id="PRU10141"/>
    </source>
</evidence>
<dbReference type="PANTHER" id="PTHR24056:SF400">
    <property type="entry name" value="KINASE, PUTATIVE-RELATED"/>
    <property type="match status" value="1"/>
</dbReference>
<reference evidence="6 7" key="1">
    <citation type="journal article" date="2010" name="BMC Genomics">
        <title>Genome analysis and comparative genomics of a Giardia intestinalis assemblage E isolate.</title>
        <authorList>
            <person name="Jerlstrom-Hultqvist J."/>
            <person name="Franzen O."/>
            <person name="Ankarklev J."/>
            <person name="Xu F."/>
            <person name="Nohynkova E."/>
            <person name="Andersson J.O."/>
            <person name="Svard S.G."/>
            <person name="Andersson B."/>
        </authorList>
    </citation>
    <scope>NUCLEOTIDE SEQUENCE [LARGE SCALE GENOMIC DNA]</scope>
    <source>
        <strain evidence="6 7">P15</strain>
    </source>
</reference>
<comment type="caution">
    <text evidence="6">The sequence shown here is derived from an EMBL/GenBank/DDBJ whole genome shotgun (WGS) entry which is preliminary data.</text>
</comment>
<evidence type="ECO:0000259" key="5">
    <source>
        <dbReference type="PROSITE" id="PS50011"/>
    </source>
</evidence>
<dbReference type="EMBL" id="ACVC01000130">
    <property type="protein sequence ID" value="EFO63441.1"/>
    <property type="molecule type" value="Genomic_DNA"/>
</dbReference>
<organism evidence="6 7">
    <name type="scientific">Giardia intestinalis (strain P15)</name>
    <name type="common">Giardia lamblia</name>
    <dbReference type="NCBI Taxonomy" id="658858"/>
    <lineage>
        <taxon>Eukaryota</taxon>
        <taxon>Metamonada</taxon>
        <taxon>Diplomonadida</taxon>
        <taxon>Hexamitidae</taxon>
        <taxon>Giardiinae</taxon>
        <taxon>Giardia</taxon>
    </lineage>
</organism>
<keyword evidence="6" id="KW-0418">Kinase</keyword>
<evidence type="ECO:0000256" key="3">
    <source>
        <dbReference type="ARBA" id="ARBA00022840"/>
    </source>
</evidence>
<dbReference type="OMA" id="CCIKIRF"/>
<keyword evidence="6" id="KW-0808">Transferase</keyword>
<dbReference type="VEuPathDB" id="GiardiaDB:GLP15_3757"/>
<dbReference type="AlphaFoldDB" id="E1F285"/>
<sequence>MTEPQPTAPSPLERYAVDWSPAGYLGAGAYGTLYKGVDKETGRSVALKFVGISGVFNHLVLREVALLAYLAQVTAGGQPFKNPAIDLISSFKLQLDTTTKDLPFAKHFAGCSSLICLVTPLYPHDCERFRTYNLVSSFTLSQMVFFWHSVVTCLRNLHRLGIAHRDVKPANLLLDSNGSAFLADLGMAKYCVYSSSLASNNYTEPEILSADHYSPISTGTTCTLVYRAPESTLRCYDFLSTNGSLFDRQESVTPTSLDALGDAYSLGLILLESIISRVVFFLPLEYANPCTNNNPSLSNSRPSEQNASQKHNIYLFKMRMLFIQTYKRQIYDLFLSYCTVCGYTLSPNTTIDAFRAKVNLHLHNLLEPNSDDHSSSLSPEVEKILMEEGPDLTDFVSCCIKIRFGHETGRETELMEFARTVGNCLSLSLTERSTTAQLSNLKLFRGDKAHAQHVLGDCSTLGADGARLKLDYAALCSCLGISKFVQNLRRYLPTNEVEEVTKQLQGKLVTPSSLLLLFEDVKLSEKVSNSATSGIVESRAKGIKR</sequence>
<dbReference type="InterPro" id="IPR017441">
    <property type="entry name" value="Protein_kinase_ATP_BS"/>
</dbReference>